<accession>A0A2H0V9E5</accession>
<evidence type="ECO:0000256" key="3">
    <source>
        <dbReference type="ARBA" id="ARBA00023110"/>
    </source>
</evidence>
<dbReference type="InterPro" id="IPR024936">
    <property type="entry name" value="Cyclophilin-type_PPIase"/>
</dbReference>
<name>A0A2H0V9E5_9BACT</name>
<evidence type="ECO:0000256" key="1">
    <source>
        <dbReference type="ARBA" id="ARBA00002388"/>
    </source>
</evidence>
<dbReference type="GO" id="GO:0003755">
    <property type="term" value="F:peptidyl-prolyl cis-trans isomerase activity"/>
    <property type="evidence" value="ECO:0007669"/>
    <property type="project" value="UniProtKB-UniRule"/>
</dbReference>
<dbReference type="EC" id="5.2.1.8" evidence="5"/>
<dbReference type="Pfam" id="PF00160">
    <property type="entry name" value="Pro_isomerase"/>
    <property type="match status" value="1"/>
</dbReference>
<protein>
    <recommendedName>
        <fullName evidence="5">Peptidyl-prolyl cis-trans isomerase</fullName>
        <shortName evidence="5">PPIase</shortName>
        <ecNumber evidence="5">5.2.1.8</ecNumber>
    </recommendedName>
</protein>
<dbReference type="Gene3D" id="2.40.100.10">
    <property type="entry name" value="Cyclophilin-like"/>
    <property type="match status" value="1"/>
</dbReference>
<organism evidence="7 8">
    <name type="scientific">Candidatus Falkowbacteria bacterium CG10_big_fil_rev_8_21_14_0_10_37_18</name>
    <dbReference type="NCBI Taxonomy" id="1974562"/>
    <lineage>
        <taxon>Bacteria</taxon>
        <taxon>Candidatus Falkowiibacteriota</taxon>
    </lineage>
</organism>
<dbReference type="GO" id="GO:0006457">
    <property type="term" value="P:protein folding"/>
    <property type="evidence" value="ECO:0007669"/>
    <property type="project" value="InterPro"/>
</dbReference>
<reference evidence="8" key="1">
    <citation type="submission" date="2017-09" db="EMBL/GenBank/DDBJ databases">
        <title>Depth-based differentiation of microbial function through sediment-hosted aquifers and enrichment of novel symbionts in the deep terrestrial subsurface.</title>
        <authorList>
            <person name="Probst A.J."/>
            <person name="Ladd B."/>
            <person name="Jarett J.K."/>
            <person name="Geller-Mcgrath D.E."/>
            <person name="Sieber C.M.K."/>
            <person name="Emerson J.B."/>
            <person name="Anantharaman K."/>
            <person name="Thomas B.C."/>
            <person name="Malmstrom R."/>
            <person name="Stieglmeier M."/>
            <person name="Klingl A."/>
            <person name="Woyke T."/>
            <person name="Ryan C.M."/>
            <person name="Banfield J.F."/>
        </authorList>
    </citation>
    <scope>NUCLEOTIDE SEQUENCE [LARGE SCALE GENOMIC DNA]</scope>
</reference>
<comment type="function">
    <text evidence="1 5">PPIases accelerate the folding of proteins. It catalyzes the cis-trans isomerization of proline imidic peptide bonds in oligopeptides.</text>
</comment>
<gene>
    <name evidence="7" type="ORF">COT93_01010</name>
</gene>
<comment type="caution">
    <text evidence="7">The sequence shown here is derived from an EMBL/GenBank/DDBJ whole genome shotgun (WGS) entry which is preliminary data.</text>
</comment>
<dbReference type="PROSITE" id="PS00170">
    <property type="entry name" value="CSA_PPIASE_1"/>
    <property type="match status" value="1"/>
</dbReference>
<dbReference type="PANTHER" id="PTHR45625">
    <property type="entry name" value="PEPTIDYL-PROLYL CIS-TRANS ISOMERASE-RELATED"/>
    <property type="match status" value="1"/>
</dbReference>
<dbReference type="InterPro" id="IPR002130">
    <property type="entry name" value="Cyclophilin-type_PPIase_dom"/>
</dbReference>
<dbReference type="AlphaFoldDB" id="A0A2H0V9E5"/>
<proteinExistence type="inferred from homology"/>
<evidence type="ECO:0000256" key="4">
    <source>
        <dbReference type="ARBA" id="ARBA00023235"/>
    </source>
</evidence>
<comment type="similarity">
    <text evidence="2 5">Belongs to the cyclophilin-type PPIase family.</text>
</comment>
<dbReference type="CDD" id="cd00317">
    <property type="entry name" value="cyclophilin"/>
    <property type="match status" value="1"/>
</dbReference>
<dbReference type="PROSITE" id="PS50072">
    <property type="entry name" value="CSA_PPIASE_2"/>
    <property type="match status" value="1"/>
</dbReference>
<dbReference type="SUPFAM" id="SSF50891">
    <property type="entry name" value="Cyclophilin-like"/>
    <property type="match status" value="1"/>
</dbReference>
<dbReference type="PANTHER" id="PTHR45625:SF4">
    <property type="entry name" value="PEPTIDYLPROLYL ISOMERASE DOMAIN AND WD REPEAT-CONTAINING PROTEIN 1"/>
    <property type="match status" value="1"/>
</dbReference>
<evidence type="ECO:0000256" key="5">
    <source>
        <dbReference type="RuleBase" id="RU363019"/>
    </source>
</evidence>
<evidence type="ECO:0000313" key="7">
    <source>
        <dbReference type="EMBL" id="PIR95727.1"/>
    </source>
</evidence>
<dbReference type="InterPro" id="IPR020892">
    <property type="entry name" value="Cyclophilin-type_PPIase_CS"/>
</dbReference>
<evidence type="ECO:0000313" key="8">
    <source>
        <dbReference type="Proteomes" id="UP000229972"/>
    </source>
</evidence>
<keyword evidence="3 5" id="KW-0697">Rotamase</keyword>
<feature type="domain" description="PPIase cyclophilin-type" evidence="6">
    <location>
        <begin position="13"/>
        <end position="170"/>
    </location>
</feature>
<dbReference type="EMBL" id="PFAL01000012">
    <property type="protein sequence ID" value="PIR95727.1"/>
    <property type="molecule type" value="Genomic_DNA"/>
</dbReference>
<dbReference type="PRINTS" id="PR00153">
    <property type="entry name" value="CSAPPISMRASE"/>
</dbReference>
<dbReference type="PIRSF" id="PIRSF001467">
    <property type="entry name" value="Peptidylpro_ismrse"/>
    <property type="match status" value="1"/>
</dbReference>
<keyword evidence="4 5" id="KW-0413">Isomerase</keyword>
<evidence type="ECO:0000256" key="2">
    <source>
        <dbReference type="ARBA" id="ARBA00007365"/>
    </source>
</evidence>
<dbReference type="InterPro" id="IPR029000">
    <property type="entry name" value="Cyclophilin-like_dom_sf"/>
</dbReference>
<dbReference type="Proteomes" id="UP000229972">
    <property type="component" value="Unassembled WGS sequence"/>
</dbReference>
<dbReference type="InterPro" id="IPR044666">
    <property type="entry name" value="Cyclophilin_A-like"/>
</dbReference>
<comment type="catalytic activity">
    <reaction evidence="5">
        <text>[protein]-peptidylproline (omega=180) = [protein]-peptidylproline (omega=0)</text>
        <dbReference type="Rhea" id="RHEA:16237"/>
        <dbReference type="Rhea" id="RHEA-COMP:10747"/>
        <dbReference type="Rhea" id="RHEA-COMP:10748"/>
        <dbReference type="ChEBI" id="CHEBI:83833"/>
        <dbReference type="ChEBI" id="CHEBI:83834"/>
        <dbReference type="EC" id="5.2.1.8"/>
    </reaction>
</comment>
<sequence>MKTPDQQEDLLKQYSQAVIKTSLGDITVKFYASDSPVTVNNFLNLAKEGFYDDTRFHRVIKDFMIQAGDPLSKENNTSLWGTGGPGYQFKDEFNAHKLVVGSLAMANSGPATNGSQFFIVTAESTPWLDGHHTNFGEVVSGMDIVKKIETVTTGPNDRPATDISINSIELVK</sequence>
<evidence type="ECO:0000259" key="6">
    <source>
        <dbReference type="PROSITE" id="PS50072"/>
    </source>
</evidence>